<name>A0ABU2AG67_9BURK</name>
<dbReference type="Proteomes" id="UP001180825">
    <property type="component" value="Unassembled WGS sequence"/>
</dbReference>
<protein>
    <recommendedName>
        <fullName evidence="3">Immunity protein 8 of polymorphic toxin system</fullName>
    </recommendedName>
</protein>
<sequence length="129" mass="14230">MATWQFDVAAVFNAGERTLPPLVCRRAQTVLAESFDPPWQMLPGWSVYGSESGNRIDLVVDADGSGELSARIDARSDADSFLNCWLILMIELNCSLYSPELDLAFPADAQALRDALQSSSAWRFALTTR</sequence>
<evidence type="ECO:0008006" key="3">
    <source>
        <dbReference type="Google" id="ProtNLM"/>
    </source>
</evidence>
<organism evidence="1 2">
    <name type="scientific">Roseateles asaccharophilus</name>
    <dbReference type="NCBI Taxonomy" id="582607"/>
    <lineage>
        <taxon>Bacteria</taxon>
        <taxon>Pseudomonadati</taxon>
        <taxon>Pseudomonadota</taxon>
        <taxon>Betaproteobacteria</taxon>
        <taxon>Burkholderiales</taxon>
        <taxon>Sphaerotilaceae</taxon>
        <taxon>Roseateles</taxon>
    </lineage>
</organism>
<gene>
    <name evidence="1" type="ORF">J2X21_005391</name>
</gene>
<evidence type="ECO:0000313" key="1">
    <source>
        <dbReference type="EMBL" id="MDR7336218.1"/>
    </source>
</evidence>
<proteinExistence type="predicted"/>
<accession>A0ABU2AG67</accession>
<evidence type="ECO:0000313" key="2">
    <source>
        <dbReference type="Proteomes" id="UP001180825"/>
    </source>
</evidence>
<comment type="caution">
    <text evidence="1">The sequence shown here is derived from an EMBL/GenBank/DDBJ whole genome shotgun (WGS) entry which is preliminary data.</text>
</comment>
<dbReference type="RefSeq" id="WP_310333211.1">
    <property type="nucleotide sequence ID" value="NZ_JAVDXV010000014.1"/>
</dbReference>
<reference evidence="1 2" key="1">
    <citation type="submission" date="2023-07" db="EMBL/GenBank/DDBJ databases">
        <title>Sorghum-associated microbial communities from plants grown in Nebraska, USA.</title>
        <authorList>
            <person name="Schachtman D."/>
        </authorList>
    </citation>
    <scope>NUCLEOTIDE SEQUENCE [LARGE SCALE GENOMIC DNA]</scope>
    <source>
        <strain evidence="1 2">BE316</strain>
    </source>
</reference>
<dbReference type="EMBL" id="JAVDXV010000014">
    <property type="protein sequence ID" value="MDR7336218.1"/>
    <property type="molecule type" value="Genomic_DNA"/>
</dbReference>
<keyword evidence="2" id="KW-1185">Reference proteome</keyword>